<dbReference type="CTD" id="36374058"/>
<evidence type="ECO:0000313" key="2">
    <source>
        <dbReference type="EMBL" id="CEF61690.1"/>
    </source>
</evidence>
<evidence type="ECO:0000256" key="1">
    <source>
        <dbReference type="ARBA" id="ARBA00023002"/>
    </source>
</evidence>
<dbReference type="AlphaFoldDB" id="A0A090KW48"/>
<dbReference type="EMBL" id="LN609468">
    <property type="protein sequence ID" value="CEF61690.1"/>
    <property type="molecule type" value="Genomic_DNA"/>
</dbReference>
<dbReference type="PANTHER" id="PTHR43157:SF31">
    <property type="entry name" value="PHOSPHATIDYLINOSITOL-GLYCAN BIOSYNTHESIS CLASS F PROTEIN"/>
    <property type="match status" value="1"/>
</dbReference>
<dbReference type="WormBase" id="SRAE_0000080200">
    <property type="protein sequence ID" value="SRP00508"/>
    <property type="gene ID" value="WBGene00256562"/>
</dbReference>
<dbReference type="OMA" id="RFHDWNF"/>
<dbReference type="PRINTS" id="PR00081">
    <property type="entry name" value="GDHRDH"/>
</dbReference>
<dbReference type="Gene3D" id="3.40.50.720">
    <property type="entry name" value="NAD(P)-binding Rossmann-like Domain"/>
    <property type="match status" value="1"/>
</dbReference>
<evidence type="ECO:0000313" key="3">
    <source>
        <dbReference type="Proteomes" id="UP000035682"/>
    </source>
</evidence>
<protein>
    <submittedName>
        <fullName evidence="2 4">Dehydrogenase/reductase SDR family member on chromosome X</fullName>
    </submittedName>
</protein>
<dbReference type="Pfam" id="PF00106">
    <property type="entry name" value="adh_short"/>
    <property type="match status" value="1"/>
</dbReference>
<evidence type="ECO:0000313" key="4">
    <source>
        <dbReference type="WBParaSite" id="SRAE_0000080200.1"/>
    </source>
</evidence>
<reference evidence="4" key="3">
    <citation type="submission" date="2020-12" db="UniProtKB">
        <authorList>
            <consortium name="WormBaseParasite"/>
        </authorList>
    </citation>
    <scope>IDENTIFICATION</scope>
</reference>
<dbReference type="InterPro" id="IPR036291">
    <property type="entry name" value="NAD(P)-bd_dom_sf"/>
</dbReference>
<dbReference type="InterPro" id="IPR002347">
    <property type="entry name" value="SDR_fam"/>
</dbReference>
<dbReference type="RefSeq" id="XP_024500897.1">
    <property type="nucleotide sequence ID" value="XM_024646750.1"/>
</dbReference>
<organism evidence="2">
    <name type="scientific">Strongyloides ratti</name>
    <name type="common">Parasitic roundworm</name>
    <dbReference type="NCBI Taxonomy" id="34506"/>
    <lineage>
        <taxon>Eukaryota</taxon>
        <taxon>Metazoa</taxon>
        <taxon>Ecdysozoa</taxon>
        <taxon>Nematoda</taxon>
        <taxon>Chromadorea</taxon>
        <taxon>Rhabditida</taxon>
        <taxon>Tylenchina</taxon>
        <taxon>Panagrolaimomorpha</taxon>
        <taxon>Strongyloidoidea</taxon>
        <taxon>Strongyloididae</taxon>
        <taxon>Strongyloides</taxon>
    </lineage>
</organism>
<keyword evidence="1" id="KW-0560">Oxidoreductase</keyword>
<dbReference type="PANTHER" id="PTHR43157">
    <property type="entry name" value="PHOSPHATIDYLINOSITOL-GLYCAN BIOSYNTHESIS CLASS F PROTEIN-RELATED"/>
    <property type="match status" value="1"/>
</dbReference>
<gene>
    <name evidence="2 4 5" type="ORF">SRAE_0000080200</name>
</gene>
<keyword evidence="3" id="KW-1185">Reference proteome</keyword>
<dbReference type="GeneID" id="36374058"/>
<accession>A0A090KW48</accession>
<sequence>MAGVIVGATLSVSALSVSALYLLKTVFKEKHFNENVDIVNKVVVITDGTSEIGKYLVREFYFRKARVYAFCPNKITFCNLKHYLSEYKCDLTRIKFVKCGLISFSAIKNFVKIFEKDEDVLDILINNADVKGHSYSESTIDHCEITWQTNYLGHFVLTELLTPFLQKSKEGGRIINVSSGLESSCKELKLETVNSSIDYDKDEAYSRSKLAQIMHAIEYTKRIRSADPDTKITINSCETSVKEAKVFRYNMLVTSFTNITISFLKWYFSESPRDRAQCPLFLALSKKVASISGKHFVNSSEMHEINIIASDANKCSELYDHSMKYMEEIDNLCSF</sequence>
<dbReference type="SUPFAM" id="SSF51735">
    <property type="entry name" value="NAD(P)-binding Rossmann-fold domains"/>
    <property type="match status" value="1"/>
</dbReference>
<dbReference type="Proteomes" id="UP000035682">
    <property type="component" value="Unplaced"/>
</dbReference>
<dbReference type="OrthoDB" id="191139at2759"/>
<dbReference type="GO" id="GO:0016491">
    <property type="term" value="F:oxidoreductase activity"/>
    <property type="evidence" value="ECO:0007669"/>
    <property type="project" value="UniProtKB-KW"/>
</dbReference>
<proteinExistence type="predicted"/>
<name>A0A090KW48_STRRB</name>
<dbReference type="WBParaSite" id="SRAE_0000080200.1">
    <property type="protein sequence ID" value="SRAE_0000080200.1"/>
    <property type="gene ID" value="WBGene00256562"/>
</dbReference>
<evidence type="ECO:0000313" key="5">
    <source>
        <dbReference type="WormBase" id="SRAE_0000080200"/>
    </source>
</evidence>
<reference evidence="3" key="2">
    <citation type="submission" date="2014-09" db="EMBL/GenBank/DDBJ databases">
        <authorList>
            <person name="Martin A.A."/>
        </authorList>
    </citation>
    <scope>NUCLEOTIDE SEQUENCE</scope>
    <source>
        <strain evidence="3">ED321</strain>
    </source>
</reference>
<reference evidence="2" key="1">
    <citation type="submission" date="2014-09" db="EMBL/GenBank/DDBJ databases">
        <authorList>
            <person name="Aslett A.Martin."/>
        </authorList>
    </citation>
    <scope>NUCLEOTIDE SEQUENCE</scope>
    <source>
        <strain evidence="2">ED321 Heterogonic</strain>
    </source>
</reference>